<dbReference type="Proteomes" id="UP001285908">
    <property type="component" value="Unassembled WGS sequence"/>
</dbReference>
<dbReference type="RefSeq" id="XP_062693237.1">
    <property type="nucleotide sequence ID" value="XM_062832507.1"/>
</dbReference>
<sequence length="70" mass="8037">MSNFQIYPNSTLFFFLSLAYVSRHQPICNALRRSATIGLPIANIRSRSLTAHGSMRRICNFRPTRHRGTN</sequence>
<comment type="caution">
    <text evidence="1">The sequence shown here is derived from an EMBL/GenBank/DDBJ whole genome shotgun (WGS) entry which is preliminary data.</text>
</comment>
<keyword evidence="2" id="KW-1185">Reference proteome</keyword>
<organism evidence="1 2">
    <name type="scientific">Neurospora hispaniola</name>
    <dbReference type="NCBI Taxonomy" id="588809"/>
    <lineage>
        <taxon>Eukaryota</taxon>
        <taxon>Fungi</taxon>
        <taxon>Dikarya</taxon>
        <taxon>Ascomycota</taxon>
        <taxon>Pezizomycotina</taxon>
        <taxon>Sordariomycetes</taxon>
        <taxon>Sordariomycetidae</taxon>
        <taxon>Sordariales</taxon>
        <taxon>Sordariaceae</taxon>
        <taxon>Neurospora</taxon>
    </lineage>
</organism>
<dbReference type="GeneID" id="87870129"/>
<gene>
    <name evidence="1" type="ORF">B0T23DRAFT_149406</name>
</gene>
<accession>A0AAJ0I8I7</accession>
<dbReference type="AlphaFoldDB" id="A0AAJ0I8I7"/>
<name>A0AAJ0I8I7_9PEZI</name>
<evidence type="ECO:0000313" key="1">
    <source>
        <dbReference type="EMBL" id="KAK3492779.1"/>
    </source>
</evidence>
<reference evidence="1 2" key="1">
    <citation type="journal article" date="2023" name="Mol. Phylogenet. Evol.">
        <title>Genome-scale phylogeny and comparative genomics of the fungal order Sordariales.</title>
        <authorList>
            <person name="Hensen N."/>
            <person name="Bonometti L."/>
            <person name="Westerberg I."/>
            <person name="Brannstrom I.O."/>
            <person name="Guillou S."/>
            <person name="Cros-Aarteil S."/>
            <person name="Calhoun S."/>
            <person name="Haridas S."/>
            <person name="Kuo A."/>
            <person name="Mondo S."/>
            <person name="Pangilinan J."/>
            <person name="Riley R."/>
            <person name="LaButti K."/>
            <person name="Andreopoulos B."/>
            <person name="Lipzen A."/>
            <person name="Chen C."/>
            <person name="Yan M."/>
            <person name="Daum C."/>
            <person name="Ng V."/>
            <person name="Clum A."/>
            <person name="Steindorff A."/>
            <person name="Ohm R.A."/>
            <person name="Martin F."/>
            <person name="Silar P."/>
            <person name="Natvig D.O."/>
            <person name="Lalanne C."/>
            <person name="Gautier V."/>
            <person name="Ament-Velasquez S.L."/>
            <person name="Kruys A."/>
            <person name="Hutchinson M.I."/>
            <person name="Powell A.J."/>
            <person name="Barry K."/>
            <person name="Miller A.N."/>
            <person name="Grigoriev I.V."/>
            <person name="Debuchy R."/>
            <person name="Gladieux P."/>
            <person name="Hiltunen Thoren M."/>
            <person name="Johannesson H."/>
        </authorList>
    </citation>
    <scope>NUCLEOTIDE SEQUENCE [LARGE SCALE GENOMIC DNA]</scope>
    <source>
        <strain evidence="1 2">FGSC 10403</strain>
    </source>
</reference>
<evidence type="ECO:0000313" key="2">
    <source>
        <dbReference type="Proteomes" id="UP001285908"/>
    </source>
</evidence>
<dbReference type="EMBL" id="JAULSX010000004">
    <property type="protein sequence ID" value="KAK3492779.1"/>
    <property type="molecule type" value="Genomic_DNA"/>
</dbReference>
<proteinExistence type="predicted"/>
<protein>
    <submittedName>
        <fullName evidence="1">Uncharacterized protein</fullName>
    </submittedName>
</protein>